<evidence type="ECO:0000256" key="10">
    <source>
        <dbReference type="ARBA" id="ARBA00048680"/>
    </source>
</evidence>
<evidence type="ECO:0000313" key="21">
    <source>
        <dbReference type="WormBase" id="C37E2.3"/>
    </source>
</evidence>
<evidence type="ECO:0000256" key="14">
    <source>
        <dbReference type="ARBA" id="ARBA00049296"/>
    </source>
</evidence>
<dbReference type="WormBase" id="C37E2.3">
    <property type="protein sequence ID" value="CE52775"/>
    <property type="gene ID" value="WBGene00007995"/>
</dbReference>
<feature type="transmembrane region" description="Helical" evidence="17">
    <location>
        <begin position="112"/>
        <end position="131"/>
    </location>
</feature>
<evidence type="ECO:0000256" key="18">
    <source>
        <dbReference type="SAM" id="SignalP"/>
    </source>
</evidence>
<comment type="catalytic activity">
    <reaction evidence="1">
        <text>9-(9Z-hexadecenoyloxy)-octadecanoate + H2O = (9Z)-hexadecenoate + 9-hydroxy-octadecanoate + H(+)</text>
        <dbReference type="Rhea" id="RHEA:52068"/>
        <dbReference type="ChEBI" id="CHEBI:15377"/>
        <dbReference type="ChEBI" id="CHEBI:15378"/>
        <dbReference type="ChEBI" id="CHEBI:32372"/>
        <dbReference type="ChEBI" id="CHEBI:136286"/>
        <dbReference type="ChEBI" id="CHEBI:136309"/>
    </reaction>
    <physiologicalReaction direction="left-to-right" evidence="1">
        <dbReference type="Rhea" id="RHEA:52069"/>
    </physiologicalReaction>
</comment>
<dbReference type="InParanoid" id="Q93355"/>
<keyword evidence="18" id="KW-0732">Signal</keyword>
<accession>Q93355</accession>
<evidence type="ECO:0000256" key="11">
    <source>
        <dbReference type="ARBA" id="ARBA00048701"/>
    </source>
</evidence>
<feature type="transmembrane region" description="Helical" evidence="17">
    <location>
        <begin position="72"/>
        <end position="92"/>
    </location>
</feature>
<comment type="catalytic activity">
    <reaction evidence="11">
        <text>12-(9Z-octadecenoyloxy)-octadecanoate + H2O = 12-hydroxyoctadecanoate + (9Z)-octadecenoate + H(+)</text>
        <dbReference type="Rhea" id="RHEA:52060"/>
        <dbReference type="ChEBI" id="CHEBI:15377"/>
        <dbReference type="ChEBI" id="CHEBI:15378"/>
        <dbReference type="ChEBI" id="CHEBI:30823"/>
        <dbReference type="ChEBI" id="CHEBI:84201"/>
        <dbReference type="ChEBI" id="CHEBI:136302"/>
    </reaction>
    <physiologicalReaction direction="left-to-right" evidence="11">
        <dbReference type="Rhea" id="RHEA:52061"/>
    </physiologicalReaction>
</comment>
<dbReference type="AGR" id="WB:WBGene00007995"/>
<dbReference type="Proteomes" id="UP000001940">
    <property type="component" value="Chromosome X"/>
</dbReference>
<evidence type="ECO:0000256" key="8">
    <source>
        <dbReference type="ARBA" id="ARBA00047427"/>
    </source>
</evidence>
<dbReference type="Bgee" id="WBGene00007995">
    <property type="expression patterns" value="Expressed in larva"/>
</dbReference>
<protein>
    <submittedName>
        <fullName evidence="19">FAR-17a/AIG1-like protein</fullName>
    </submittedName>
</protein>
<comment type="catalytic activity">
    <reaction evidence="7">
        <text>12-hexadecanoyloxy-octadecanoate + H2O = 12-hydroxyoctadecanoate + hexadecanoate + H(+)</text>
        <dbReference type="Rhea" id="RHEA:52056"/>
        <dbReference type="ChEBI" id="CHEBI:7896"/>
        <dbReference type="ChEBI" id="CHEBI:15377"/>
        <dbReference type="ChEBI" id="CHEBI:15378"/>
        <dbReference type="ChEBI" id="CHEBI:83677"/>
        <dbReference type="ChEBI" id="CHEBI:84201"/>
    </reaction>
    <physiologicalReaction direction="left-to-right" evidence="7">
        <dbReference type="Rhea" id="RHEA:52057"/>
    </physiologicalReaction>
</comment>
<evidence type="ECO:0000256" key="17">
    <source>
        <dbReference type="SAM" id="Phobius"/>
    </source>
</evidence>
<evidence type="ECO:0000313" key="19">
    <source>
        <dbReference type="EMBL" id="CAB02824.2"/>
    </source>
</evidence>
<feature type="transmembrane region" description="Helical" evidence="17">
    <location>
        <begin position="37"/>
        <end position="60"/>
    </location>
</feature>
<dbReference type="UCSC" id="C37E2.3">
    <property type="organism name" value="c. elegans"/>
</dbReference>
<dbReference type="PANTHER" id="PTHR10989">
    <property type="entry name" value="ANDROGEN-INDUCED PROTEIN 1-RELATED"/>
    <property type="match status" value="1"/>
</dbReference>
<dbReference type="KEGG" id="cel:CELE_C37E2.3"/>
<comment type="catalytic activity">
    <reaction evidence="12">
        <text>9-(9Z-octadecenoyloxy)-octadecanoate + H2O = 9-hydroxy-octadecanoate + (9Z)-octadecenoate + H(+)</text>
        <dbReference type="Rhea" id="RHEA:52048"/>
        <dbReference type="ChEBI" id="CHEBI:15377"/>
        <dbReference type="ChEBI" id="CHEBI:15378"/>
        <dbReference type="ChEBI" id="CHEBI:30823"/>
        <dbReference type="ChEBI" id="CHEBI:136282"/>
        <dbReference type="ChEBI" id="CHEBI:136286"/>
    </reaction>
    <physiologicalReaction direction="left-to-right" evidence="12">
        <dbReference type="Rhea" id="RHEA:52049"/>
    </physiologicalReaction>
</comment>
<dbReference type="GO" id="GO:0016020">
    <property type="term" value="C:membrane"/>
    <property type="evidence" value="ECO:0007669"/>
    <property type="project" value="InterPro"/>
</dbReference>
<evidence type="ECO:0000256" key="6">
    <source>
        <dbReference type="ARBA" id="ARBA00023136"/>
    </source>
</evidence>
<dbReference type="HOGENOM" id="CLU_944091_0_0_1"/>
<comment type="similarity">
    <text evidence="3">Belongs to the AIG1 family.</text>
</comment>
<evidence type="ECO:0000313" key="20">
    <source>
        <dbReference type="Proteomes" id="UP000001940"/>
    </source>
</evidence>
<dbReference type="OrthoDB" id="1898221at2759"/>
<dbReference type="InterPro" id="IPR006838">
    <property type="entry name" value="ADTRP_AIG1"/>
</dbReference>
<keyword evidence="4 17" id="KW-0812">Transmembrane</keyword>
<evidence type="ECO:0000256" key="3">
    <source>
        <dbReference type="ARBA" id="ARBA00009300"/>
    </source>
</evidence>
<dbReference type="PaxDb" id="6239-C37E2.3"/>
<dbReference type="GeneID" id="183293"/>
<feature type="transmembrane region" description="Helical" evidence="17">
    <location>
        <begin position="175"/>
        <end position="195"/>
    </location>
</feature>
<comment type="catalytic activity">
    <reaction evidence="9">
        <text>9-hexadecanoyloxy-octadecanoate + H2O = 9-hydroxy-octadecanoate + hexadecanoate + H(+)</text>
        <dbReference type="Rhea" id="RHEA:52052"/>
        <dbReference type="ChEBI" id="CHEBI:7896"/>
        <dbReference type="ChEBI" id="CHEBI:15377"/>
        <dbReference type="ChEBI" id="CHEBI:15378"/>
        <dbReference type="ChEBI" id="CHEBI:83670"/>
        <dbReference type="ChEBI" id="CHEBI:136286"/>
    </reaction>
    <physiologicalReaction direction="left-to-right" evidence="9">
        <dbReference type="Rhea" id="RHEA:52053"/>
    </physiologicalReaction>
</comment>
<proteinExistence type="inferred from homology"/>
<dbReference type="PIR" id="T19812">
    <property type="entry name" value="T19812"/>
</dbReference>
<dbReference type="PANTHER" id="PTHR10989:SF23">
    <property type="entry name" value="FAR-17A_AIG1-LIKE PROTEIN"/>
    <property type="match status" value="1"/>
</dbReference>
<sequence length="216" mass="25272">MSKGSFLLFPVLCVVWLAALCFDFLQQPRLNHSWYIYKLILLTNLAFVLNVVYSTLVVIGYKSKTIKEVVDFMHFTAMFPVAVILCGMFWGFYVYDSDLVMPAWVAEIVPSWLNHINHTYLIVFILLDSYYHKRDAPSNSTSWMISVVYVTFYFIIVLGVKYYNRMWVYPVLQSFSIDLFVISYILSVVIFFILLKAACKLNRQFHKSILPSEKTE</sequence>
<dbReference type="FunCoup" id="Q93355">
    <property type="interactions" value="457"/>
</dbReference>
<evidence type="ECO:0000256" key="12">
    <source>
        <dbReference type="ARBA" id="ARBA00048800"/>
    </source>
</evidence>
<evidence type="ECO:0000256" key="7">
    <source>
        <dbReference type="ARBA" id="ARBA00047368"/>
    </source>
</evidence>
<dbReference type="CTD" id="183293"/>
<comment type="catalytic activity">
    <reaction evidence="8">
        <text>13-octadecanoyloxy-octadecanoate + H2O = 13-hydroxy-octadecanoate + octadecanoate + H(+)</text>
        <dbReference type="Rhea" id="RHEA:52084"/>
        <dbReference type="ChEBI" id="CHEBI:15377"/>
        <dbReference type="ChEBI" id="CHEBI:15378"/>
        <dbReference type="ChEBI" id="CHEBI:25629"/>
        <dbReference type="ChEBI" id="CHEBI:136304"/>
        <dbReference type="ChEBI" id="CHEBI:136335"/>
    </reaction>
    <physiologicalReaction direction="left-to-right" evidence="8">
        <dbReference type="Rhea" id="RHEA:52085"/>
    </physiologicalReaction>
</comment>
<feature type="transmembrane region" description="Helical" evidence="17">
    <location>
        <begin position="143"/>
        <end position="163"/>
    </location>
</feature>
<evidence type="ECO:0000256" key="9">
    <source>
        <dbReference type="ARBA" id="ARBA00047863"/>
    </source>
</evidence>
<evidence type="ECO:0000256" key="2">
    <source>
        <dbReference type="ARBA" id="ARBA00004127"/>
    </source>
</evidence>
<evidence type="ECO:0000256" key="16">
    <source>
        <dbReference type="ARBA" id="ARBA00049428"/>
    </source>
</evidence>
<keyword evidence="5 17" id="KW-1133">Transmembrane helix</keyword>
<dbReference type="PhylomeDB" id="Q93355"/>
<name>Q93355_CAEEL</name>
<evidence type="ECO:0000256" key="5">
    <source>
        <dbReference type="ARBA" id="ARBA00022989"/>
    </source>
</evidence>
<dbReference type="eggNOG" id="KOG3989">
    <property type="taxonomic scope" value="Eukaryota"/>
</dbReference>
<comment type="catalytic activity">
    <reaction evidence="15">
        <text>13-(9Z-hexadecenoyloxy)-octadecanoate + H2O = 13-hydroxy-octadecanoate + (9Z)-hexadecenoate + H(+)</text>
        <dbReference type="Rhea" id="RHEA:52076"/>
        <dbReference type="ChEBI" id="CHEBI:15377"/>
        <dbReference type="ChEBI" id="CHEBI:15378"/>
        <dbReference type="ChEBI" id="CHEBI:32372"/>
        <dbReference type="ChEBI" id="CHEBI:136304"/>
        <dbReference type="ChEBI" id="CHEBI:136315"/>
    </reaction>
    <physiologicalReaction direction="left-to-right" evidence="15">
        <dbReference type="Rhea" id="RHEA:52077"/>
    </physiologicalReaction>
</comment>
<feature type="signal peptide" evidence="18">
    <location>
        <begin position="1"/>
        <end position="21"/>
    </location>
</feature>
<comment type="subcellular location">
    <subcellularLocation>
        <location evidence="2">Endomembrane system</location>
        <topology evidence="2">Multi-pass membrane protein</topology>
    </subcellularLocation>
</comment>
<evidence type="ECO:0000256" key="13">
    <source>
        <dbReference type="ARBA" id="ARBA00049221"/>
    </source>
</evidence>
<comment type="catalytic activity">
    <reaction evidence="10">
        <text>12-octadecanoyloxy-octadecanoate + H2O = 12-hydroxyoctadecanoate + octadecanoate + H(+)</text>
        <dbReference type="Rhea" id="RHEA:52080"/>
        <dbReference type="ChEBI" id="CHEBI:15377"/>
        <dbReference type="ChEBI" id="CHEBI:15378"/>
        <dbReference type="ChEBI" id="CHEBI:25629"/>
        <dbReference type="ChEBI" id="CHEBI:84201"/>
        <dbReference type="ChEBI" id="CHEBI:136330"/>
    </reaction>
    <physiologicalReaction direction="left-to-right" evidence="10">
        <dbReference type="Rhea" id="RHEA:52081"/>
    </physiologicalReaction>
</comment>
<reference evidence="19 20" key="1">
    <citation type="journal article" date="1998" name="Science">
        <title>Genome sequence of the nematode C. elegans: a platform for investigating biology.</title>
        <authorList>
            <consortium name="The C. elegans sequencing consortium"/>
            <person name="Sulson J.E."/>
            <person name="Waterston R."/>
        </authorList>
    </citation>
    <scope>NUCLEOTIDE SEQUENCE [LARGE SCALE GENOMIC DNA]</scope>
    <source>
        <strain evidence="19 20">Bristol N2</strain>
    </source>
</reference>
<evidence type="ECO:0000256" key="1">
    <source>
        <dbReference type="ARBA" id="ARBA00000923"/>
    </source>
</evidence>
<dbReference type="Pfam" id="PF04750">
    <property type="entry name" value="Far-17a_AIG1"/>
    <property type="match status" value="1"/>
</dbReference>
<evidence type="ECO:0000256" key="4">
    <source>
        <dbReference type="ARBA" id="ARBA00022692"/>
    </source>
</evidence>
<evidence type="ECO:0000256" key="15">
    <source>
        <dbReference type="ARBA" id="ARBA00049322"/>
    </source>
</evidence>
<keyword evidence="6 17" id="KW-0472">Membrane</keyword>
<feature type="chain" id="PRO_5017295478" evidence="18">
    <location>
        <begin position="22"/>
        <end position="216"/>
    </location>
</feature>
<gene>
    <name evidence="19 21" type="ORF">C37E2.3</name>
    <name evidence="19" type="ORF">CELE_C37E2.3</name>
</gene>
<dbReference type="GO" id="GO:0012505">
    <property type="term" value="C:endomembrane system"/>
    <property type="evidence" value="ECO:0000318"/>
    <property type="project" value="GO_Central"/>
</dbReference>
<dbReference type="RefSeq" id="NP_510364.2">
    <property type="nucleotide sequence ID" value="NM_077963.2"/>
</dbReference>
<comment type="catalytic activity">
    <reaction evidence="13">
        <text>9-octadecanoyloxy-octadecanoate + H2O = 9-hydroxy-octadecanoate + octadecanoate + H(+)</text>
        <dbReference type="Rhea" id="RHEA:52096"/>
        <dbReference type="ChEBI" id="CHEBI:15377"/>
        <dbReference type="ChEBI" id="CHEBI:15378"/>
        <dbReference type="ChEBI" id="CHEBI:25629"/>
        <dbReference type="ChEBI" id="CHEBI:136286"/>
        <dbReference type="ChEBI" id="CHEBI:136373"/>
    </reaction>
    <physiologicalReaction direction="left-to-right" evidence="13">
        <dbReference type="Rhea" id="RHEA:52097"/>
    </physiologicalReaction>
</comment>
<comment type="catalytic activity">
    <reaction evidence="16">
        <text>12-(9Z-hexadecenoyloxy)-octadecanoate + H2O = 12-hydroxyoctadecanoate + (9Z)-hexadecenoate + H(+)</text>
        <dbReference type="Rhea" id="RHEA:52072"/>
        <dbReference type="ChEBI" id="CHEBI:15377"/>
        <dbReference type="ChEBI" id="CHEBI:15378"/>
        <dbReference type="ChEBI" id="CHEBI:32372"/>
        <dbReference type="ChEBI" id="CHEBI:84201"/>
        <dbReference type="ChEBI" id="CHEBI:136312"/>
    </reaction>
    <physiologicalReaction direction="left-to-right" evidence="16">
        <dbReference type="Rhea" id="RHEA:52073"/>
    </physiologicalReaction>
</comment>
<organism evidence="19 20">
    <name type="scientific">Caenorhabditis elegans</name>
    <dbReference type="NCBI Taxonomy" id="6239"/>
    <lineage>
        <taxon>Eukaryota</taxon>
        <taxon>Metazoa</taxon>
        <taxon>Ecdysozoa</taxon>
        <taxon>Nematoda</taxon>
        <taxon>Chromadorea</taxon>
        <taxon>Rhabditida</taxon>
        <taxon>Rhabditina</taxon>
        <taxon>Rhabditomorpha</taxon>
        <taxon>Rhabditoidea</taxon>
        <taxon>Rhabditidae</taxon>
        <taxon>Peloderinae</taxon>
        <taxon>Caenorhabditis</taxon>
    </lineage>
</organism>
<comment type="catalytic activity">
    <reaction evidence="14">
        <text>13-(9Z-octadecenoyloxy)-octadecanoate + H2O = 13-hydroxy-octadecanoate + (9Z)-octadecenoate + H(+)</text>
        <dbReference type="Rhea" id="RHEA:52064"/>
        <dbReference type="ChEBI" id="CHEBI:15377"/>
        <dbReference type="ChEBI" id="CHEBI:15378"/>
        <dbReference type="ChEBI" id="CHEBI:30823"/>
        <dbReference type="ChEBI" id="CHEBI:136303"/>
        <dbReference type="ChEBI" id="CHEBI:136304"/>
    </reaction>
    <physiologicalReaction direction="left-to-right" evidence="14">
        <dbReference type="Rhea" id="RHEA:52065"/>
    </physiologicalReaction>
</comment>
<dbReference type="AlphaFoldDB" id="Q93355"/>
<dbReference type="EMBL" id="BX284606">
    <property type="protein sequence ID" value="CAB02824.2"/>
    <property type="molecule type" value="Genomic_DNA"/>
</dbReference>
<keyword evidence="20" id="KW-1185">Reference proteome</keyword>